<keyword evidence="2" id="KW-1185">Reference proteome</keyword>
<feature type="non-terminal residue" evidence="1">
    <location>
        <position position="40"/>
    </location>
</feature>
<sequence>VSDLINYCFEPNYCTTGENLMTLSDRGTTYYMIRSVVKEA</sequence>
<dbReference type="EMBL" id="CAJVPZ010077044">
    <property type="protein sequence ID" value="CAG8805097.1"/>
    <property type="molecule type" value="Genomic_DNA"/>
</dbReference>
<evidence type="ECO:0000313" key="1">
    <source>
        <dbReference type="EMBL" id="CAG8805097.1"/>
    </source>
</evidence>
<evidence type="ECO:0000313" key="2">
    <source>
        <dbReference type="Proteomes" id="UP000789396"/>
    </source>
</evidence>
<name>A0A9N9K0Q7_9GLOM</name>
<accession>A0A9N9K0Q7</accession>
<dbReference type="Proteomes" id="UP000789396">
    <property type="component" value="Unassembled WGS sequence"/>
</dbReference>
<gene>
    <name evidence="1" type="ORF">RFULGI_LOCUS18139</name>
</gene>
<organism evidence="1 2">
    <name type="scientific">Racocetra fulgida</name>
    <dbReference type="NCBI Taxonomy" id="60492"/>
    <lineage>
        <taxon>Eukaryota</taxon>
        <taxon>Fungi</taxon>
        <taxon>Fungi incertae sedis</taxon>
        <taxon>Mucoromycota</taxon>
        <taxon>Glomeromycotina</taxon>
        <taxon>Glomeromycetes</taxon>
        <taxon>Diversisporales</taxon>
        <taxon>Gigasporaceae</taxon>
        <taxon>Racocetra</taxon>
    </lineage>
</organism>
<feature type="non-terminal residue" evidence="1">
    <location>
        <position position="1"/>
    </location>
</feature>
<reference evidence="1" key="1">
    <citation type="submission" date="2021-06" db="EMBL/GenBank/DDBJ databases">
        <authorList>
            <person name="Kallberg Y."/>
            <person name="Tangrot J."/>
            <person name="Rosling A."/>
        </authorList>
    </citation>
    <scope>NUCLEOTIDE SEQUENCE</scope>
    <source>
        <strain evidence="1">IN212</strain>
    </source>
</reference>
<comment type="caution">
    <text evidence="1">The sequence shown here is derived from an EMBL/GenBank/DDBJ whole genome shotgun (WGS) entry which is preliminary data.</text>
</comment>
<dbReference type="AlphaFoldDB" id="A0A9N9K0Q7"/>
<proteinExistence type="predicted"/>
<protein>
    <submittedName>
        <fullName evidence="1">10251_t:CDS:1</fullName>
    </submittedName>
</protein>